<organism evidence="1 2">
    <name type="scientific">Gluconacetobacter entanii</name>
    <dbReference type="NCBI Taxonomy" id="108528"/>
    <lineage>
        <taxon>Bacteria</taxon>
        <taxon>Pseudomonadati</taxon>
        <taxon>Pseudomonadota</taxon>
        <taxon>Alphaproteobacteria</taxon>
        <taxon>Acetobacterales</taxon>
        <taxon>Acetobacteraceae</taxon>
        <taxon>Gluconacetobacter</taxon>
    </lineage>
</organism>
<dbReference type="EMBL" id="NKUF01000010">
    <property type="protein sequence ID" value="PYD63555.1"/>
    <property type="molecule type" value="Genomic_DNA"/>
</dbReference>
<dbReference type="Proteomes" id="UP000248301">
    <property type="component" value="Unassembled WGS sequence"/>
</dbReference>
<gene>
    <name evidence="1" type="ORF">CFR72_06520</name>
</gene>
<evidence type="ECO:0000313" key="2">
    <source>
        <dbReference type="Proteomes" id="UP000248301"/>
    </source>
</evidence>
<dbReference type="OrthoDB" id="8593911at2"/>
<evidence type="ECO:0000313" key="1">
    <source>
        <dbReference type="EMBL" id="PYD63555.1"/>
    </source>
</evidence>
<accession>A0A318PWX2</accession>
<dbReference type="RefSeq" id="WP_110913198.1">
    <property type="nucleotide sequence ID" value="NZ_NKUF01000010.1"/>
</dbReference>
<sequence>MSGTVTPPSVADTPLTDDELVQCRRYMGYPAMGGINSGQQSWRFFRVYGFNEWRMRNLAPDECVQARNFLTQCQTLETAIMGASDNLDTDQAAVWHHNRFEVQDRFGLYNRWRRQLCAFLGVPPGPGLRPQNRIVI</sequence>
<protein>
    <submittedName>
        <fullName evidence="1">Uncharacterized protein</fullName>
    </submittedName>
</protein>
<reference evidence="1 2" key="1">
    <citation type="submission" date="2017-07" db="EMBL/GenBank/DDBJ databases">
        <title>A draft genome sequence of Gluconacetobacter entanii LTH 4560.</title>
        <authorList>
            <person name="Skraban J."/>
            <person name="Cleenwerck I."/>
            <person name="Vandamme P."/>
            <person name="Trcek J."/>
        </authorList>
    </citation>
    <scope>NUCLEOTIDE SEQUENCE [LARGE SCALE GENOMIC DNA]</scope>
    <source>
        <strain evidence="1 2">LTH 4560</strain>
    </source>
</reference>
<name>A0A318PWX2_9PROT</name>
<proteinExistence type="predicted"/>
<comment type="caution">
    <text evidence="1">The sequence shown here is derived from an EMBL/GenBank/DDBJ whole genome shotgun (WGS) entry which is preliminary data.</text>
</comment>
<dbReference type="AlphaFoldDB" id="A0A318PWX2"/>